<keyword evidence="4" id="KW-1185">Reference proteome</keyword>
<feature type="signal peptide" evidence="2">
    <location>
        <begin position="1"/>
        <end position="22"/>
    </location>
</feature>
<gene>
    <name evidence="3" type="ORF">CCHR01_01288</name>
</gene>
<evidence type="ECO:0000313" key="4">
    <source>
        <dbReference type="Proteomes" id="UP001243330"/>
    </source>
</evidence>
<comment type="caution">
    <text evidence="3">The sequence shown here is derived from an EMBL/GenBank/DDBJ whole genome shotgun (WGS) entry which is preliminary data.</text>
</comment>
<feature type="region of interest" description="Disordered" evidence="1">
    <location>
        <begin position="422"/>
        <end position="464"/>
    </location>
</feature>
<dbReference type="Proteomes" id="UP001243330">
    <property type="component" value="Unassembled WGS sequence"/>
</dbReference>
<organism evidence="3 4">
    <name type="scientific">Colletotrichum chrysophilum</name>
    <dbReference type="NCBI Taxonomy" id="1836956"/>
    <lineage>
        <taxon>Eukaryota</taxon>
        <taxon>Fungi</taxon>
        <taxon>Dikarya</taxon>
        <taxon>Ascomycota</taxon>
        <taxon>Pezizomycotina</taxon>
        <taxon>Sordariomycetes</taxon>
        <taxon>Hypocreomycetidae</taxon>
        <taxon>Glomerellales</taxon>
        <taxon>Glomerellaceae</taxon>
        <taxon>Colletotrichum</taxon>
        <taxon>Colletotrichum gloeosporioides species complex</taxon>
    </lineage>
</organism>
<evidence type="ECO:0000313" key="3">
    <source>
        <dbReference type="EMBL" id="KAK1856074.1"/>
    </source>
</evidence>
<reference evidence="3" key="1">
    <citation type="submission" date="2023-01" db="EMBL/GenBank/DDBJ databases">
        <title>Colletotrichum chrysophilum M932 genome sequence.</title>
        <authorList>
            <person name="Baroncelli R."/>
        </authorList>
    </citation>
    <scope>NUCLEOTIDE SEQUENCE</scope>
    <source>
        <strain evidence="3">M932</strain>
    </source>
</reference>
<evidence type="ECO:0000256" key="1">
    <source>
        <dbReference type="SAM" id="MobiDB-lite"/>
    </source>
</evidence>
<evidence type="ECO:0000256" key="2">
    <source>
        <dbReference type="SAM" id="SignalP"/>
    </source>
</evidence>
<feature type="compositionally biased region" description="Low complexity" evidence="1">
    <location>
        <begin position="438"/>
        <end position="463"/>
    </location>
</feature>
<accession>A0AAD9AZJ5</accession>
<sequence>MFSKSLFYTALGATLSFTGAQAQLGTTADVPLDIDGAFEGASVTGTSFNSGGSITCNGQTVTVPKNLQVTFPAAFIPFSKFVANAGSYKGYECSIVGNIVGGKNAVAAQVEISPFATTTSSGYITETKFNGDVTVNVGGTSVTIRINDPNAVYSAGNAGLGIDPFFTADDVNPSVSSFSGFPMCVPRSASDPLCPMSNRPGLKQGSIAINSPAADANVMAPLIAGDFITFSGYQTGGKIVVFELVAFNIQITTTGIPTYVRMEDANIGVWTADTVNQEIAQTKFVGYTSDSATTVNPIKIQAIDYDRCTGQPVYRDIATVNVPNTEPRNKFEYRTTAGQKVLYAREYYITANNFNNQPTANGIPAGSYVTPVTEWIQPEDSTPGRTPTGHDFSSYGWMINGLGRDADGNLWGPLDPFPQSGVTVFDNSQCPPAPAAPATPATTPAATPSSTSSAAAAATSKPPVDTVTIATSSNWASSGGGTLTVQCISSNTNDSLVNMKMSYVNKDGTTILSMTAANTGKGVWNFSGNKIKQPTRVTCTSSLGGSASRTNW</sequence>
<evidence type="ECO:0008006" key="5">
    <source>
        <dbReference type="Google" id="ProtNLM"/>
    </source>
</evidence>
<name>A0AAD9AZJ5_9PEZI</name>
<proteinExistence type="predicted"/>
<dbReference type="AlphaFoldDB" id="A0AAD9AZJ5"/>
<protein>
    <recommendedName>
        <fullName evidence="5">Ig-like domain-containing protein</fullName>
    </recommendedName>
</protein>
<feature type="chain" id="PRO_5042273976" description="Ig-like domain-containing protein" evidence="2">
    <location>
        <begin position="23"/>
        <end position="552"/>
    </location>
</feature>
<dbReference type="EMBL" id="JAQOWY010000013">
    <property type="protein sequence ID" value="KAK1856074.1"/>
    <property type="molecule type" value="Genomic_DNA"/>
</dbReference>
<keyword evidence="2" id="KW-0732">Signal</keyword>